<dbReference type="RefSeq" id="WP_262955333.1">
    <property type="nucleotide sequence ID" value="NZ_JAFNLH010000092.1"/>
</dbReference>
<accession>A0A763SUV0</accession>
<sequence>MLLFKCVNILKTSLLLKSLNIDCVAVTCAEEEGEGRVSCIVCWSGKMESMVEYITDDTFIITAEYSEALLAASLSFINGVKVSGVLIANEDNTPSEIINFFSKIMLDDTPSVFWSRASYEDVCTNLKLLSMREGTENYLVMQNVSPRNS</sequence>
<dbReference type="AlphaFoldDB" id="A0A763SUV0"/>
<reference evidence="1" key="1">
    <citation type="journal article" date="2018" name="Genome Biol.">
        <title>SKESA: strategic k-mer extension for scrupulous assemblies.</title>
        <authorList>
            <person name="Souvorov A."/>
            <person name="Agarwala R."/>
            <person name="Lipman D.J."/>
        </authorList>
    </citation>
    <scope>NUCLEOTIDE SEQUENCE</scope>
    <source>
        <strain evidence="1">MA.AU168</strain>
    </source>
</reference>
<name>A0A763SUV0_SALER</name>
<reference evidence="1" key="2">
    <citation type="submission" date="2020-02" db="EMBL/GenBank/DDBJ databases">
        <authorList>
            <consortium name="NCBI Pathogen Detection Project"/>
        </authorList>
    </citation>
    <scope>NUCLEOTIDE SEQUENCE</scope>
    <source>
        <strain evidence="1">MA.AU168</strain>
    </source>
</reference>
<comment type="caution">
    <text evidence="1">The sequence shown here is derived from an EMBL/GenBank/DDBJ whole genome shotgun (WGS) entry which is preliminary data.</text>
</comment>
<dbReference type="EMBL" id="DAAYJT010000023">
    <property type="protein sequence ID" value="HAG4528544.1"/>
    <property type="molecule type" value="Genomic_DNA"/>
</dbReference>
<organism evidence="1">
    <name type="scientific">Salmonella enterica</name>
    <name type="common">Salmonella choleraesuis</name>
    <dbReference type="NCBI Taxonomy" id="28901"/>
    <lineage>
        <taxon>Bacteria</taxon>
        <taxon>Pseudomonadati</taxon>
        <taxon>Pseudomonadota</taxon>
        <taxon>Gammaproteobacteria</taxon>
        <taxon>Enterobacterales</taxon>
        <taxon>Enterobacteriaceae</taxon>
        <taxon>Salmonella</taxon>
    </lineage>
</organism>
<evidence type="ECO:0000313" key="1">
    <source>
        <dbReference type="EMBL" id="HAG4528544.1"/>
    </source>
</evidence>
<protein>
    <recommendedName>
        <fullName evidence="2">DRTGG domain-containing protein</fullName>
    </recommendedName>
</protein>
<gene>
    <name evidence="1" type="ORF">G8404_004358</name>
</gene>
<evidence type="ECO:0008006" key="2">
    <source>
        <dbReference type="Google" id="ProtNLM"/>
    </source>
</evidence>
<proteinExistence type="predicted"/>